<feature type="compositionally biased region" description="Basic and acidic residues" evidence="1">
    <location>
        <begin position="115"/>
        <end position="125"/>
    </location>
</feature>
<feature type="domain" description="Prokaryotic-type class I peptide chain release factors" evidence="2">
    <location>
        <begin position="22"/>
        <end position="38"/>
    </location>
</feature>
<dbReference type="GO" id="GO:0003747">
    <property type="term" value="F:translation release factor activity"/>
    <property type="evidence" value="ECO:0007669"/>
    <property type="project" value="InterPro"/>
</dbReference>
<gene>
    <name evidence="3" type="ORF">DFH01_08050</name>
</gene>
<keyword evidence="4" id="KW-1185">Reference proteome</keyword>
<feature type="compositionally biased region" description="Basic and acidic residues" evidence="1">
    <location>
        <begin position="77"/>
        <end position="93"/>
    </location>
</feature>
<organism evidence="3 4">
    <name type="scientific">Falsiroseomonas bella</name>
    <dbReference type="NCBI Taxonomy" id="2184016"/>
    <lineage>
        <taxon>Bacteria</taxon>
        <taxon>Pseudomonadati</taxon>
        <taxon>Pseudomonadota</taxon>
        <taxon>Alphaproteobacteria</taxon>
        <taxon>Acetobacterales</taxon>
        <taxon>Roseomonadaceae</taxon>
        <taxon>Falsiroseomonas</taxon>
    </lineage>
</organism>
<dbReference type="PROSITE" id="PS00745">
    <property type="entry name" value="RF_PROK_I"/>
    <property type="match status" value="1"/>
</dbReference>
<keyword evidence="3" id="KW-0378">Hydrolase</keyword>
<evidence type="ECO:0000259" key="2">
    <source>
        <dbReference type="PROSITE" id="PS00745"/>
    </source>
</evidence>
<dbReference type="NCBIfam" id="NF006718">
    <property type="entry name" value="PRK09256.1"/>
    <property type="match status" value="1"/>
</dbReference>
<dbReference type="GO" id="GO:0043022">
    <property type="term" value="F:ribosome binding"/>
    <property type="evidence" value="ECO:0007669"/>
    <property type="project" value="TreeGrafter"/>
</dbReference>
<dbReference type="Gene3D" id="3.30.160.20">
    <property type="match status" value="1"/>
</dbReference>
<dbReference type="PANTHER" id="PTHR47814:SF1">
    <property type="entry name" value="PEPTIDYL-TRNA HYDROLASE ARFB"/>
    <property type="match status" value="1"/>
</dbReference>
<evidence type="ECO:0000313" key="4">
    <source>
        <dbReference type="Proteomes" id="UP000245765"/>
    </source>
</evidence>
<sequence length="141" mass="15586">MPAGMAPLPIIPETAIEEQFLRASGPGGQNVNKVETAVQLRVHLARAGLPEAILARLRRLAGRRVTGEDVLVIEASRHRSQDRNRTEARERLAELVARAAEPPPPPRRPTKPTRAARERRLEGKARRAGVKRLRGEKPAPE</sequence>
<evidence type="ECO:0000256" key="1">
    <source>
        <dbReference type="SAM" id="MobiDB-lite"/>
    </source>
</evidence>
<dbReference type="Proteomes" id="UP000245765">
    <property type="component" value="Unassembled WGS sequence"/>
</dbReference>
<proteinExistence type="predicted"/>
<feature type="region of interest" description="Disordered" evidence="1">
    <location>
        <begin position="77"/>
        <end position="141"/>
    </location>
</feature>
<dbReference type="PANTHER" id="PTHR47814">
    <property type="entry name" value="PEPTIDYL-TRNA HYDROLASE ARFB"/>
    <property type="match status" value="1"/>
</dbReference>
<accession>A0A317FNG7</accession>
<evidence type="ECO:0000313" key="3">
    <source>
        <dbReference type="EMBL" id="PWS39176.1"/>
    </source>
</evidence>
<dbReference type="InterPro" id="IPR000352">
    <property type="entry name" value="Pep_chain_release_fac_I"/>
</dbReference>
<reference evidence="4" key="1">
    <citation type="submission" date="2018-05" db="EMBL/GenBank/DDBJ databases">
        <authorList>
            <person name="Du Z."/>
            <person name="Wang X."/>
        </authorList>
    </citation>
    <scope>NUCLEOTIDE SEQUENCE [LARGE SCALE GENOMIC DNA]</scope>
    <source>
        <strain evidence="4">CQN31</strain>
    </source>
</reference>
<dbReference type="OrthoDB" id="9815709at2"/>
<protein>
    <submittedName>
        <fullName evidence="3">Aminoacyl-tRNA hydrolase</fullName>
    </submittedName>
</protein>
<dbReference type="Pfam" id="PF00472">
    <property type="entry name" value="RF-1"/>
    <property type="match status" value="1"/>
</dbReference>
<dbReference type="EMBL" id="QGNA01000001">
    <property type="protein sequence ID" value="PWS39176.1"/>
    <property type="molecule type" value="Genomic_DNA"/>
</dbReference>
<name>A0A317FNG7_9PROT</name>
<comment type="caution">
    <text evidence="3">The sequence shown here is derived from an EMBL/GenBank/DDBJ whole genome shotgun (WGS) entry which is preliminary data.</text>
</comment>
<dbReference type="SUPFAM" id="SSF110916">
    <property type="entry name" value="Peptidyl-tRNA hydrolase domain-like"/>
    <property type="match status" value="1"/>
</dbReference>
<dbReference type="AlphaFoldDB" id="A0A317FNG7"/>
<dbReference type="GO" id="GO:0072344">
    <property type="term" value="P:rescue of stalled ribosome"/>
    <property type="evidence" value="ECO:0007669"/>
    <property type="project" value="TreeGrafter"/>
</dbReference>
<dbReference type="GO" id="GO:0004045">
    <property type="term" value="F:peptidyl-tRNA hydrolase activity"/>
    <property type="evidence" value="ECO:0007669"/>
    <property type="project" value="TreeGrafter"/>
</dbReference>